<organism evidence="4 5">
    <name type="scientific">Secundilactobacillus silagei JCM 19001</name>
    <dbReference type="NCBI Taxonomy" id="1302250"/>
    <lineage>
        <taxon>Bacteria</taxon>
        <taxon>Bacillati</taxon>
        <taxon>Bacillota</taxon>
        <taxon>Bacilli</taxon>
        <taxon>Lactobacillales</taxon>
        <taxon>Lactobacillaceae</taxon>
        <taxon>Secundilactobacillus</taxon>
    </lineage>
</organism>
<feature type="region of interest" description="Disordered" evidence="2">
    <location>
        <begin position="461"/>
        <end position="489"/>
    </location>
</feature>
<dbReference type="Pfam" id="PF17883">
    <property type="entry name" value="MBG"/>
    <property type="match status" value="15"/>
</dbReference>
<keyword evidence="1" id="KW-0732">Signal</keyword>
<proteinExistence type="predicted"/>
<feature type="domain" description="MBG" evidence="3">
    <location>
        <begin position="1457"/>
        <end position="1545"/>
    </location>
</feature>
<evidence type="ECO:0000259" key="3">
    <source>
        <dbReference type="Pfam" id="PF17883"/>
    </source>
</evidence>
<feature type="domain" description="MBG" evidence="3">
    <location>
        <begin position="1873"/>
        <end position="1963"/>
    </location>
</feature>
<gene>
    <name evidence="4" type="ORF">IWT126_02295</name>
</gene>
<evidence type="ECO:0000256" key="2">
    <source>
        <dbReference type="SAM" id="MobiDB-lite"/>
    </source>
</evidence>
<feature type="region of interest" description="Disordered" evidence="2">
    <location>
        <begin position="52"/>
        <end position="164"/>
    </location>
</feature>
<feature type="domain" description="MBG" evidence="3">
    <location>
        <begin position="3186"/>
        <end position="3271"/>
    </location>
</feature>
<feature type="domain" description="MBG" evidence="3">
    <location>
        <begin position="3089"/>
        <end position="3177"/>
    </location>
</feature>
<evidence type="ECO:0000256" key="1">
    <source>
        <dbReference type="ARBA" id="ARBA00022729"/>
    </source>
</evidence>
<feature type="compositionally biased region" description="Low complexity" evidence="2">
    <location>
        <begin position="70"/>
        <end position="82"/>
    </location>
</feature>
<keyword evidence="5" id="KW-1185">Reference proteome</keyword>
<dbReference type="Proteomes" id="UP000198402">
    <property type="component" value="Unassembled WGS sequence"/>
</dbReference>
<feature type="domain" description="MBG" evidence="3">
    <location>
        <begin position="3632"/>
        <end position="3717"/>
    </location>
</feature>
<feature type="domain" description="MBG" evidence="3">
    <location>
        <begin position="1780"/>
        <end position="1870"/>
    </location>
</feature>
<evidence type="ECO:0000313" key="5">
    <source>
        <dbReference type="Proteomes" id="UP000198402"/>
    </source>
</evidence>
<feature type="compositionally biased region" description="Polar residues" evidence="2">
    <location>
        <begin position="151"/>
        <end position="161"/>
    </location>
</feature>
<feature type="compositionally biased region" description="Low complexity" evidence="2">
    <location>
        <begin position="133"/>
        <end position="150"/>
    </location>
</feature>
<dbReference type="Gene3D" id="3.10.430.110">
    <property type="match status" value="15"/>
</dbReference>
<dbReference type="OrthoDB" id="2250692at2"/>
<dbReference type="InterPro" id="IPR041277">
    <property type="entry name" value="MBG_Lactobacillales"/>
</dbReference>
<evidence type="ECO:0000313" key="4">
    <source>
        <dbReference type="EMBL" id="GAX02230.1"/>
    </source>
</evidence>
<dbReference type="InterPro" id="IPR022263">
    <property type="entry name" value="KxYKxGKxW"/>
</dbReference>
<dbReference type="NCBIfam" id="TIGR03715">
    <property type="entry name" value="KxYKxGKxW"/>
    <property type="match status" value="1"/>
</dbReference>
<feature type="compositionally biased region" description="Basic residues" evidence="2">
    <location>
        <begin position="3860"/>
        <end position="3889"/>
    </location>
</feature>
<dbReference type="STRING" id="1302250.GCA_001313225_03122"/>
<accession>A0A1Z5IKF0</accession>
<feature type="domain" description="MBG" evidence="3">
    <location>
        <begin position="2300"/>
        <end position="2384"/>
    </location>
</feature>
<feature type="domain" description="MBG" evidence="3">
    <location>
        <begin position="2046"/>
        <end position="2134"/>
    </location>
</feature>
<feature type="domain" description="MBG" evidence="3">
    <location>
        <begin position="3359"/>
        <end position="3445"/>
    </location>
</feature>
<sequence>MTKRQKMLLNKAETEHKEHYKMYKSGAAWAFTCITLLSGIIWAAPTVSAKADTTSTTSKVTELDNVNSGATQTTTDSAAQTQNGTTTPANGSTATPAATQKTAGQSTASQGITTSSATPQVKQAAATPQSAVTSSATPQAKQATTTPQSAVTPSATPQPKQANTVPVNATKAVTNNVVSTTAANTVATPTQITTANLNGSNPANMQADGTISQTDKTNTQVNTVDGVTANFKAEQVVGNAKEKTVKDVTTSIKDGGVILTPAKKSNVAGTLVYKNQIDTAQGFTFNATLTSEAAGHGGGIGFILQPVDPQKAGVDDSSDPSADIGIFGQANTTFIGRDGYPDTDSKPARADTQWDQLTVRQTDAAGHLTTTSPTWASSEKSNVPLTEYVTLAWQPTTTNTDNTVTGTLTYTTYSDAARTKKSQIQTITTNSSTTKTSGPSSVTLNKSVSIAAFAAVGKLSDANTNDSDQRSVSIVDPSDKSNTSSGGFSAKVNTMPVKFSYIENDDGKQTSIHDQDTTNVNVGDTISIGKTTDLSTNTFAPRVIDGYQFVKAVTSQGGKSLSVNNVVLNSLTQNNEANTINIFYTNQVNYTIQPVDAQGNNITGLAPQTIKSTIGSQVTAQAHDGYTTPNIMAPTTDGTIVKAVYTANKGSVQVSYAGLPANITPTAVTANGTVGGTYQVTTPVIAGYTADLAAVEGTYVQGATPLTVHYTASNNSYQIIPVDGTGKAITTLPATTETSKTDTNIAAPTYAGYTLADKTIPTTQAGVNSYQLHYTANSYQVSVNYTGLPADLTQTQATSTGTTGQAYQVSSPIIAGYTPDQASVAGTYGPATAADGTFTVHYTADTKVYKVQAVDGNGNAITTLAPQQYDGKTGDVIDYPTYAGYTVSKNNEIVPAEAHPTPTIKVKYVANASQLTVQYAGLPTDITPAAQTQTGVTDNSYQVTAPTIAGYTPDSTILKGTYSNTGALTKTITYTANDNSYTITPVDENGKVIAGLSLTSGTTKTDVAITAPDYSAAGYLQDPSQPQLITKAGETNYQVHYTTNAQTITVNYAGLSTAPAAQTQIVKIGDDYSLVSPTITGYTPDQSIITGTYQNKGQTNFTVNYAPINVTVTIQHTGLDSTTAGTDTPQTVTGKYGTTFSVNAADIAGYTPDQKTITGTFSADNAANMYAIKYTGKPATVTVNFKGAYSQTPQSMTLTGVVGGTYSLTPQGLTDYTPDKAQVSGMFTAANANDSKTNQPVTVNYVLNKSLRTYTIVPVDVNSNQITGVAGLVSVTAHAKAGATVATPDYTNLGYVAAQPDVTVADTATQTFKVQYQRQVAYAMQAVDANDQPISSRPIINATGIVGSTITPTAIEGYNAVSNTYTVPQTATTNANPLQIQYVPKDVTVTVVPVDGNGNVIADLAPKTVTQAGGTQLNETTLAQAGYQVKAHNTIAVPISDTGISTTVAYLKEVTLGLSGSDTEVYSGSAQNVKPAQYSVTLPDGSSYALNTSDVELTSGAASVQNAGTYQVQLTASGKAAIKDALAQNYVVAFDDAQTGSLVVAPKALTAASANTELVPANATNAAQNPQLAASIVVQGSTKTYDNNAATDAPTFNVLAPSQYTDFTVPADLTASDFDTTAISQNAGSYQVTLNASGLGKLQAANTNYSFDASDVQDGLFVINPRAITITAPTYTKTYDGVADAANATADTQVTGLAGVKLTDANQPVFTTTSISDAINAGSYALTVTLDKTANQNYVISTVAGQLTINKATLTTATANTTDAPVNADDPANNPQQDQFIVIQGNTKAYDGQTNADPATFTVLAPSQAAHFVVPTLTADDFDMTGITSQNVGNYAVKLSANGLAALQQANANYQITAANVQTGLFVIAPNTASQVSVNGAQKTYDGQSTSYSVNLSNGLTAPTWNASDFTVTANDGQTTNAVNAGDYTVTLSAQGLHDLQAVNQNYQITNNNLQAGTFTIDKAPVTITAPQGLTKVYDGKGYAVADAATVTGQPANGDAVKYQLSSLTDAVNAGSYVLNVIGTDDNPNYAITVVPGTFTVTKNAQAAVTLGTATKVYDNNATTTPAVYGVTLPAGVSAPNWTAADFELSSNSQDVGTYAVQLSAQGLQDLNAANGNYSFTPTNVHAGSFSITPAAITVTAPTLTKVYDGTAYSGDYQAQVTGVPADATAPSFDLTDLSQDVNAKTYELNATLKDSTNNYTITYHAGQLTISQAPVTITAPTLTKVYDGKGYAGNDNVATVSGLPTATKADALHYSMTDLSQMSDVKAGGYGIDIALGDNPNYAITTKSGTLTITPMTDATVNVAGASKTYDGAAANYAVTLPAGVKASTAGWTAADFNLSAPTNAGTYTVTLSATGIAHLQAANSNYQFTSDNVQAGNFTIAQAPLSAGDITVNDSTKTYDGKAATDPTVTLSQKLAAPAKGWTSADFDLSGITSQNVGSYIVSLSEQGINDLQAANGNYHVTSSAIKNGHFVITQAPSTAAVMSATKVYDNNSATNPKEYIVHLTTGDLKLPSADFNVATAADGQNVGSYAVTLNADGFAAIQAAQPNYSLASADVQAGRLDVTRANVTLTAPTNATKIYDGKVFSTDPAALVTVSDVPANGTPVKFTVNDLSQALNVGKYDMTITPTDNSNYTFTIHNGSFTIAPQTETAGAIQVANAQKTYDGDAATDPQTYGLTANSQYAGLVIPATLTADDFNTDGVTSQNVGSYAVTLKQSGIDKINAANANYVLDTNSITGGQLTINKRPVTITAKDAEKTFDGKQYSDPVGVTSTNTVDTGAKLVYTVNVPTGVNASTTPITVTANAADNPNYEITTANGKLTITPEQLAANAVTFSNSSKVYNGNFATDPATYTLQGPADDTNFTVPTDWTAADFDNSGITSQNVGNYQVQLSQAGLAKLQQANRNYVFDMSSVQAGSFAITKAPLKVTLPTLTKTYDGQAYSGKDDQVVVDGVPAGVAQPTFGLTDISQQVNVGTLPIMAKITSADAGNYTVTYTNAGQLTINKAAVTITAPQGLSKAYDGSGYAVSDSAATVTGKPANGTDVRYHLSSLTDAVNAGSYALNVIGTDDNPNYTVSVVPSTFTVAKNTQATVTLGTATKVYDGNAATTPKLYAVTLPAGVGAPNWTADDFELSSDSQNVGAYDVQLSAQGIQDLNAANTNYSFTVANAKAGSFSITPASLEVGSIAVQDQAKTYDGTAATDSTQYAVTLNNQLTAPTWTADDFDLSGISSQNVGSYTVTLSAKGIADLQAANTNYKVSATDVTGGHQVISKAPITITAPTLTKTYDGKAYSGNDVATVTGLPTNGAALNYTLTDLSQAVNVKDGGYAVAVTLGDNSNYAITTKAGALTITPASLEAGSIAVQDQTKTYDGTTATDSTQYAVTLSNQLTAPKWTADDFDLSGISSQNVGSYAVTLSAKGVADLQAANSNYKVSAADVTGGHQVISKAPITITAPTLTKVYDGKAYSGTDDVATVTGLPTNGAALNYSLTDLSQAVNVKDGGYGITVTLGDNSNYAVTTADGSLTINPMKPQFRFFIDAVYQTYNGNTTDDSTVYPVRVEGSELTQPQWTASDFVRTGTSTNVGSYEVTLSAAGWQKLQAANPNVVVTPSADNVVPGNLVIQPATLKQADLGSITVSDQNKVYDGDAATDPMGYTVALSTGLTAPSWTSADFTRQDASEDAGSYVVSLSQAGLDKLQQSNPNFTITSADITAGHLTITPAAVTIIAPSGISKTADGQPYTGNAKATLTGVPADGTPVAYQLNYGTNGNVGVHPVLVTFDSALNQNYTITTVPGSYTIVARPVVQTATTNVAKPQPTAQMQLTPIAAIVYLSQHVRVFTSQMLHTIMTFGFVNQAKLNGSSKKTAKKATKKTIKKSTKKTNKKHHAQKKRSSVKKDQQFKA</sequence>
<feature type="compositionally biased region" description="Polar residues" evidence="2">
    <location>
        <begin position="461"/>
        <end position="472"/>
    </location>
</feature>
<dbReference type="RefSeq" id="WP_089137267.1">
    <property type="nucleotide sequence ID" value="NZ_BCMG01000014.1"/>
</dbReference>
<feature type="domain" description="MBG" evidence="3">
    <location>
        <begin position="2391"/>
        <end position="2477"/>
    </location>
</feature>
<comment type="caution">
    <text evidence="4">The sequence shown here is derived from an EMBL/GenBank/DDBJ whole genome shotgun (WGS) entry which is preliminary data.</text>
</comment>
<feature type="compositionally biased region" description="Polar residues" evidence="2">
    <location>
        <begin position="83"/>
        <end position="132"/>
    </location>
</feature>
<dbReference type="Pfam" id="PF19258">
    <property type="entry name" value="KxYKxGKxW_sig"/>
    <property type="match status" value="1"/>
</dbReference>
<name>A0A1Z5IKF0_9LACO</name>
<feature type="domain" description="MBG" evidence="3">
    <location>
        <begin position="3539"/>
        <end position="3620"/>
    </location>
</feature>
<reference evidence="4 5" key="1">
    <citation type="submission" date="2015-11" db="EMBL/GenBank/DDBJ databases">
        <title>Draft genome sequences of new species of the genus Lactobacillus isolated from orchardgrass silage.</title>
        <authorList>
            <person name="Tohno M."/>
            <person name="Tanizawa Y."/>
            <person name="Arita M."/>
        </authorList>
    </citation>
    <scope>NUCLEOTIDE SEQUENCE [LARGE SCALE GENOMIC DNA]</scope>
    <source>
        <strain evidence="4 5">IWT126</strain>
    </source>
</reference>
<feature type="domain" description="MBG" evidence="3">
    <location>
        <begin position="2655"/>
        <end position="2746"/>
    </location>
</feature>
<feature type="domain" description="MBG" evidence="3">
    <location>
        <begin position="2480"/>
        <end position="2566"/>
    </location>
</feature>
<protein>
    <submittedName>
        <fullName evidence="4">Adhesion exoprotein</fullName>
    </submittedName>
</protein>
<feature type="domain" description="MBG" evidence="3">
    <location>
        <begin position="2830"/>
        <end position="2923"/>
    </location>
</feature>
<feature type="region of interest" description="Disordered" evidence="2">
    <location>
        <begin position="3857"/>
        <end position="3898"/>
    </location>
</feature>
<dbReference type="EMBL" id="BCMG01000014">
    <property type="protein sequence ID" value="GAX02230.1"/>
    <property type="molecule type" value="Genomic_DNA"/>
</dbReference>
<feature type="domain" description="MBG" evidence="3">
    <location>
        <begin position="1575"/>
        <end position="1665"/>
    </location>
</feature>